<evidence type="ECO:0000313" key="5">
    <source>
        <dbReference type="EMBL" id="CAI5744264.1"/>
    </source>
</evidence>
<dbReference type="GO" id="GO:0000972">
    <property type="term" value="P:transcription-dependent tethering of RNA polymerase II gene DNA at nuclear periphery"/>
    <property type="evidence" value="ECO:0007669"/>
    <property type="project" value="TreeGrafter"/>
</dbReference>
<sequence>MFRARKFVEVPSKRVITGFPSTNVLTASKRQRLEHWDALYAPRPGSVGDTEEISSLLMDTSSCTIVEGASLPPLVLEKAREEWPELPTSQRHQVQCCRVSVPSARHRSGRQWVLYFVFILRTKVLLWQQDRGKVIMLHLSDELESEEVLYPFLFALYSQSLSLMVVGKSGIVLFWEDIELPYESVPLSVQIPLGVNEQVSTHQNATMVATLDGVQEEEIQEKASGLICWSNEGNVWEVAVEDRRIRVRAFEKQSAGFFSGITKSVSQFFFLSAASRSGADRGELNVNQPIRHLRLLPSFMGDATSRISGRGKVDEMSDMLVLFQDGMLERRSFNTGDVMDCSYVSQLQFDASRVAISYFSDNFPDAQLAKVCIISMPYVYETCFALLVAFVCLSSRAGTTAKVKFALFQFSLGAIDDDASPELEWVCMLDYEPVFDQQAANQFFDVDSFSITRNALYLVWTRVEPIQFCTILLPQVGQTSPPPRICRNWNIWRFLFHSDASVERTRRRREEASSYANESSNFLGENLTVEDYVRLILTHFYDDPNSTSTLRVSARNVAFAAQAAVAVDFQIMDAKSSSGLRWEKGTNDDASPKVDVHEIKSDNTFVTPKLVRYQLEEKRNRHVAFMDFLHRRCVAVWEFIQNSSELQRHLTENEEKLQGAIALSKFQASILSSSVTENEPSGVRPVQRRLTGKFLLHAIEKTVEKRGYEKAQLRLAGYNPFDVFYCEVSKIAELFQHLGDEVQNLSASIGESDPTYLYALLESGCAMLSMLCTPVQSSTASLAPRGNWAFTRRVREVVANQISRLSILTGYSQFGSSDKQIRWQYDEVFELTDQIQRLGTILLDDYARFIPLASSEEADELRKEEAFVKRVTLNPLVHIATQTPSQESDIVTDFDLDGIITRKRADLFSQCVELCEKYSYFEGMVYLLFVEDSENLSKLDCVLGKLPKSPASKRLASYCKKHKGFDDFIFHWYNGEVQNPWTQNNQEVSTSSPTMMAYLLAHPQIFAPALHKFMKGREHLRKYRWLTAVSIERYDQVATLALHEAKGEQRSLPKRKTMASIAKVASFASPSLSHSESVREINRELVRGKLQELLLQLPLKEPIDPQPLLPEDLVSACLTSALSVEKNDPMRINIFLMALEALETLATEPPTEEYKEMRAGVWRSCLVDDGELWDNLAAESAAGVNEEKLESLMRQTLLYKVMKEYASRPEYRVHGVHSAAALTIEVIRELVHQEGNVDSAVSVESQQLLIKTLHLALQ</sequence>
<dbReference type="EMBL" id="CANTFM010002056">
    <property type="protein sequence ID" value="CAI5744264.1"/>
    <property type="molecule type" value="Genomic_DNA"/>
</dbReference>
<dbReference type="Gene3D" id="1.20.58.1380">
    <property type="match status" value="1"/>
</dbReference>
<organism evidence="5 6">
    <name type="scientific">Peronospora destructor</name>
    <dbReference type="NCBI Taxonomy" id="86335"/>
    <lineage>
        <taxon>Eukaryota</taxon>
        <taxon>Sar</taxon>
        <taxon>Stramenopiles</taxon>
        <taxon>Oomycota</taxon>
        <taxon>Peronosporomycetes</taxon>
        <taxon>Peronosporales</taxon>
        <taxon>Peronosporaceae</taxon>
        <taxon>Peronospora</taxon>
    </lineage>
</organism>
<evidence type="ECO:0000313" key="6">
    <source>
        <dbReference type="Proteomes" id="UP001162029"/>
    </source>
</evidence>
<dbReference type="Gene3D" id="2.130.10.10">
    <property type="entry name" value="YVTN repeat-like/Quinoprotein amine dehydrogenase"/>
    <property type="match status" value="1"/>
</dbReference>
<comment type="similarity">
    <text evidence="2">Belongs to the nucleoporin Nup133 family.</text>
</comment>
<reference evidence="5" key="1">
    <citation type="submission" date="2022-12" db="EMBL/GenBank/DDBJ databases">
        <authorList>
            <person name="Webb A."/>
        </authorList>
    </citation>
    <scope>NUCLEOTIDE SEQUENCE</scope>
    <source>
        <strain evidence="5">Pd1</strain>
    </source>
</reference>
<dbReference type="GO" id="GO:0031080">
    <property type="term" value="C:nuclear pore outer ring"/>
    <property type="evidence" value="ECO:0007669"/>
    <property type="project" value="TreeGrafter"/>
</dbReference>
<dbReference type="PANTHER" id="PTHR13405">
    <property type="entry name" value="NUCLEAR PORE COMPLEX PROTEIN NUP133"/>
    <property type="match status" value="1"/>
</dbReference>
<keyword evidence="3" id="KW-0813">Transport</keyword>
<evidence type="ECO:0000256" key="1">
    <source>
        <dbReference type="ARBA" id="ARBA00004123"/>
    </source>
</evidence>
<comment type="caution">
    <text evidence="5">The sequence shown here is derived from an EMBL/GenBank/DDBJ whole genome shotgun (WGS) entry which is preliminary data.</text>
</comment>
<evidence type="ECO:0008006" key="7">
    <source>
        <dbReference type="Google" id="ProtNLM"/>
    </source>
</evidence>
<name>A0AAV0VBY0_9STRA</name>
<proteinExistence type="inferred from homology"/>
<protein>
    <recommendedName>
        <fullName evidence="7">Nucleoporin Nup133/Nup155-like N-terminal domain-containing protein</fullName>
    </recommendedName>
</protein>
<keyword evidence="6" id="KW-1185">Reference proteome</keyword>
<evidence type="ECO:0000256" key="3">
    <source>
        <dbReference type="ARBA" id="ARBA00022448"/>
    </source>
</evidence>
<dbReference type="InterPro" id="IPR015943">
    <property type="entry name" value="WD40/YVTN_repeat-like_dom_sf"/>
</dbReference>
<evidence type="ECO:0000256" key="2">
    <source>
        <dbReference type="ARBA" id="ARBA00005569"/>
    </source>
</evidence>
<comment type="subcellular location">
    <subcellularLocation>
        <location evidence="1">Nucleus</location>
    </subcellularLocation>
</comment>
<keyword evidence="4" id="KW-0539">Nucleus</keyword>
<dbReference type="InterPro" id="IPR037624">
    <property type="entry name" value="Nup133-like"/>
</dbReference>
<accession>A0AAV0VBY0</accession>
<gene>
    <name evidence="5" type="ORF">PDE001_LOCUS9421</name>
</gene>
<dbReference type="PANTHER" id="PTHR13405:SF11">
    <property type="entry name" value="NUCLEAR PORE COMPLEX PROTEIN NUP133"/>
    <property type="match status" value="1"/>
</dbReference>
<evidence type="ECO:0000256" key="4">
    <source>
        <dbReference type="ARBA" id="ARBA00023242"/>
    </source>
</evidence>
<dbReference type="GO" id="GO:0006606">
    <property type="term" value="P:protein import into nucleus"/>
    <property type="evidence" value="ECO:0007669"/>
    <property type="project" value="TreeGrafter"/>
</dbReference>
<dbReference type="Proteomes" id="UP001162029">
    <property type="component" value="Unassembled WGS sequence"/>
</dbReference>
<dbReference type="GO" id="GO:0016973">
    <property type="term" value="P:poly(A)+ mRNA export from nucleus"/>
    <property type="evidence" value="ECO:0007669"/>
    <property type="project" value="TreeGrafter"/>
</dbReference>
<dbReference type="AlphaFoldDB" id="A0AAV0VBY0"/>
<dbReference type="GO" id="GO:0017056">
    <property type="term" value="F:structural constituent of nuclear pore"/>
    <property type="evidence" value="ECO:0007669"/>
    <property type="project" value="InterPro"/>
</dbReference>